<evidence type="ECO:0000313" key="2">
    <source>
        <dbReference type="EMBL" id="HGT99046.1"/>
    </source>
</evidence>
<accession>A0A7J3N004</accession>
<sequence length="233" mass="27672">MLNRYLYIDKNTLVKKLTPRAIYTWIPVQIIRFRECRPKELYIVDCFFRSQVDNPYISLILLRKLPKKIRIVDQAPLDVKKIVCECKDVIIDLTNIVRDIVAKNYSKLYNMLDFISEYRDIEVTTRFFLRSRKYVIKAEQIKKMDRKLAVRVTESLMDRVCLYDKKENRDLYTPIDIEYAYALIYIDPVIGTSGLAVENKLIEIKTYMKLVKKLSLENQFSLESLTPSSDTYH</sequence>
<organism evidence="2">
    <name type="scientific">Ignisphaera aggregans</name>
    <dbReference type="NCBI Taxonomy" id="334771"/>
    <lineage>
        <taxon>Archaea</taxon>
        <taxon>Thermoproteota</taxon>
        <taxon>Thermoprotei</taxon>
        <taxon>Desulfurococcales</taxon>
        <taxon>Desulfurococcaceae</taxon>
        <taxon>Ignisphaera</taxon>
    </lineage>
</organism>
<dbReference type="EMBL" id="DTAU01000056">
    <property type="protein sequence ID" value="HFQ78702.1"/>
    <property type="molecule type" value="Genomic_DNA"/>
</dbReference>
<dbReference type="AlphaFoldDB" id="A0A7J3N004"/>
<protein>
    <submittedName>
        <fullName evidence="2">Uncharacterized protein</fullName>
    </submittedName>
</protein>
<evidence type="ECO:0000313" key="1">
    <source>
        <dbReference type="EMBL" id="HFQ78702.1"/>
    </source>
</evidence>
<name>A0A7J3N004_9CREN</name>
<comment type="caution">
    <text evidence="2">The sequence shown here is derived from an EMBL/GenBank/DDBJ whole genome shotgun (WGS) entry which is preliminary data.</text>
</comment>
<proteinExistence type="predicted"/>
<reference evidence="2" key="1">
    <citation type="journal article" date="2020" name="mSystems">
        <title>Genome- and Community-Level Interaction Insights into Carbon Utilization and Element Cycling Functions of Hydrothermarchaeota in Hydrothermal Sediment.</title>
        <authorList>
            <person name="Zhou Z."/>
            <person name="Liu Y."/>
            <person name="Xu W."/>
            <person name="Pan J."/>
            <person name="Luo Z.H."/>
            <person name="Li M."/>
        </authorList>
    </citation>
    <scope>NUCLEOTIDE SEQUENCE [LARGE SCALE GENOMIC DNA]</scope>
    <source>
        <strain evidence="1">SpSt-629</strain>
        <strain evidence="2">SpSt-688</strain>
    </source>
</reference>
<dbReference type="EMBL" id="DTDH01000174">
    <property type="protein sequence ID" value="HGT99046.1"/>
    <property type="molecule type" value="Genomic_DNA"/>
</dbReference>
<gene>
    <name evidence="1" type="ORF">ENT99_03245</name>
    <name evidence="2" type="ORF">ENU64_06425</name>
</gene>